<dbReference type="AlphaFoldDB" id="A0AA88NNC2"/>
<feature type="coiled-coil region" evidence="1">
    <location>
        <begin position="96"/>
        <end position="172"/>
    </location>
</feature>
<reference evidence="3" key="1">
    <citation type="submission" date="2023-07" db="EMBL/GenBank/DDBJ databases">
        <title>Chromosome-level Genome Assembly of Striped Snakehead (Channa striata).</title>
        <authorList>
            <person name="Liu H."/>
        </authorList>
    </citation>
    <scope>NUCLEOTIDE SEQUENCE</scope>
    <source>
        <strain evidence="3">Gz</strain>
        <tissue evidence="3">Muscle</tissue>
    </source>
</reference>
<protein>
    <submittedName>
        <fullName evidence="3">Uncharacterized protein</fullName>
    </submittedName>
</protein>
<keyword evidence="2" id="KW-0472">Membrane</keyword>
<keyword evidence="1" id="KW-0175">Coiled coil</keyword>
<keyword evidence="4" id="KW-1185">Reference proteome</keyword>
<accession>A0AA88NNC2</accession>
<comment type="caution">
    <text evidence="3">The sequence shown here is derived from an EMBL/GenBank/DDBJ whole genome shotgun (WGS) entry which is preliminary data.</text>
</comment>
<gene>
    <name evidence="3" type="ORF">Q5P01_002879</name>
</gene>
<name>A0AA88NNC2_CHASR</name>
<proteinExistence type="predicted"/>
<dbReference type="EMBL" id="JAUPFM010000001">
    <property type="protein sequence ID" value="KAK2863346.1"/>
    <property type="molecule type" value="Genomic_DNA"/>
</dbReference>
<sequence length="195" mass="22668">MDRLTDEVRQESPWTMMFADDIVICSDVDAARSEGQDVTSVGSSIFSKSCLPMGLICGFAFLIVGLLIAVAVYYKYGRNRNNKGNGNKDVEMDKLMKNMKMDLEKSRNEIKVQVDELEGHREENKKSLQSVEKEIKEKETTVDKPEKFLREKEKLLNEQWRQDQRKKDLEKQLLDYEKLLEPIEIFIGRDTALIR</sequence>
<feature type="transmembrane region" description="Helical" evidence="2">
    <location>
        <begin position="53"/>
        <end position="74"/>
    </location>
</feature>
<evidence type="ECO:0000313" key="3">
    <source>
        <dbReference type="EMBL" id="KAK2863346.1"/>
    </source>
</evidence>
<evidence type="ECO:0000256" key="2">
    <source>
        <dbReference type="SAM" id="Phobius"/>
    </source>
</evidence>
<evidence type="ECO:0000256" key="1">
    <source>
        <dbReference type="SAM" id="Coils"/>
    </source>
</evidence>
<dbReference type="Proteomes" id="UP001187415">
    <property type="component" value="Unassembled WGS sequence"/>
</dbReference>
<keyword evidence="2" id="KW-1133">Transmembrane helix</keyword>
<keyword evidence="2" id="KW-0812">Transmembrane</keyword>
<evidence type="ECO:0000313" key="4">
    <source>
        <dbReference type="Proteomes" id="UP001187415"/>
    </source>
</evidence>
<organism evidence="3 4">
    <name type="scientific">Channa striata</name>
    <name type="common">Snakehead murrel</name>
    <name type="synonym">Ophicephalus striatus</name>
    <dbReference type="NCBI Taxonomy" id="64152"/>
    <lineage>
        <taxon>Eukaryota</taxon>
        <taxon>Metazoa</taxon>
        <taxon>Chordata</taxon>
        <taxon>Craniata</taxon>
        <taxon>Vertebrata</taxon>
        <taxon>Euteleostomi</taxon>
        <taxon>Actinopterygii</taxon>
        <taxon>Neopterygii</taxon>
        <taxon>Teleostei</taxon>
        <taxon>Neoteleostei</taxon>
        <taxon>Acanthomorphata</taxon>
        <taxon>Anabantaria</taxon>
        <taxon>Anabantiformes</taxon>
        <taxon>Channoidei</taxon>
        <taxon>Channidae</taxon>
        <taxon>Channa</taxon>
    </lineage>
</organism>